<name>A0ABU3X2H7_9EURY</name>
<evidence type="ECO:0000313" key="3">
    <source>
        <dbReference type="Proteomes" id="UP001281203"/>
    </source>
</evidence>
<dbReference type="NCBIfam" id="NF038196">
    <property type="entry name" value="ferrodoxin_EFR1"/>
    <property type="match status" value="1"/>
</dbReference>
<comment type="caution">
    <text evidence="2">The sequence shown here is derived from an EMBL/GenBank/DDBJ whole genome shotgun (WGS) entry which is preliminary data.</text>
</comment>
<organism evidence="2 3">
    <name type="scientific">Methanoculleus caldifontis</name>
    <dbReference type="NCBI Taxonomy" id="2651577"/>
    <lineage>
        <taxon>Archaea</taxon>
        <taxon>Methanobacteriati</taxon>
        <taxon>Methanobacteriota</taxon>
        <taxon>Stenosarchaea group</taxon>
        <taxon>Methanomicrobia</taxon>
        <taxon>Methanomicrobiales</taxon>
        <taxon>Methanomicrobiaceae</taxon>
        <taxon>Methanoculleus</taxon>
    </lineage>
</organism>
<protein>
    <submittedName>
        <fullName evidence="2">4Fe-4S ferredoxin</fullName>
    </submittedName>
</protein>
<dbReference type="Gene3D" id="3.40.50.360">
    <property type="match status" value="1"/>
</dbReference>
<dbReference type="Proteomes" id="UP001281203">
    <property type="component" value="Unassembled WGS sequence"/>
</dbReference>
<dbReference type="SUPFAM" id="SSF52218">
    <property type="entry name" value="Flavoproteins"/>
    <property type="match status" value="1"/>
</dbReference>
<proteinExistence type="predicted"/>
<dbReference type="InterPro" id="IPR017900">
    <property type="entry name" value="4Fe4S_Fe_S_CS"/>
</dbReference>
<accession>A0ABU3X2H7</accession>
<dbReference type="Gene3D" id="3.30.70.20">
    <property type="match status" value="1"/>
</dbReference>
<dbReference type="PROSITE" id="PS00198">
    <property type="entry name" value="4FE4S_FER_1"/>
    <property type="match status" value="1"/>
</dbReference>
<dbReference type="EMBL" id="WBKO01000001">
    <property type="protein sequence ID" value="MDV2481970.1"/>
    <property type="molecule type" value="Genomic_DNA"/>
</dbReference>
<sequence>MKTVIYYFTGTGNSLAAAKKIAGALGDCEVVPIASFTNTVGSITPDAGRVGIVCPVYFAGLPAMAASFAERLDLAAADYVFLVVTHGGGGGAAALRQLDGILRDRQGRGLDAGFTVHMPGNYILMYESPAGEKRDRLLDAAEAELDAIAGRVRQGERPKLPNSPVVRIVKALTYPWFRSHVHGDDRKFTVSEGCTSCGTCAAVCPAGNIEMVDGKPVWNHRCELCCGCIHLCPAEAIQAGRGTGKRQRYRNPSVGIAELKGQRGDEP</sequence>
<feature type="domain" description="4Fe-4S ferredoxin-type" evidence="1">
    <location>
        <begin position="215"/>
        <end position="242"/>
    </location>
</feature>
<dbReference type="InterPro" id="IPR029039">
    <property type="entry name" value="Flavoprotein-like_sf"/>
</dbReference>
<dbReference type="PROSITE" id="PS51379">
    <property type="entry name" value="4FE4S_FER_2"/>
    <property type="match status" value="2"/>
</dbReference>
<dbReference type="InterPro" id="IPR017896">
    <property type="entry name" value="4Fe4S_Fe-S-bd"/>
</dbReference>
<dbReference type="RefSeq" id="WP_317064993.1">
    <property type="nucleotide sequence ID" value="NZ_WBKO01000001.1"/>
</dbReference>
<dbReference type="InterPro" id="IPR047964">
    <property type="entry name" value="EFR1-like"/>
</dbReference>
<evidence type="ECO:0000259" key="1">
    <source>
        <dbReference type="PROSITE" id="PS51379"/>
    </source>
</evidence>
<dbReference type="SUPFAM" id="SSF54862">
    <property type="entry name" value="4Fe-4S ferredoxins"/>
    <property type="match status" value="1"/>
</dbReference>
<reference evidence="2 3" key="1">
    <citation type="submission" date="2019-10" db="EMBL/GenBank/DDBJ databases">
        <title>Isolation and characterization of Methanoculleus sp. Wushi-C6 from a hot spring well.</title>
        <authorList>
            <person name="Chen S.-C."/>
            <person name="Lan Z.-H."/>
            <person name="You Y.-T."/>
            <person name="Lai M.-C."/>
        </authorList>
    </citation>
    <scope>NUCLEOTIDE SEQUENCE [LARGE SCALE GENOMIC DNA]</scope>
    <source>
        <strain evidence="2 3">Wushi-C6</strain>
    </source>
</reference>
<keyword evidence="3" id="KW-1185">Reference proteome</keyword>
<evidence type="ECO:0000313" key="2">
    <source>
        <dbReference type="EMBL" id="MDV2481970.1"/>
    </source>
</evidence>
<feature type="domain" description="4Fe-4S ferredoxin-type" evidence="1">
    <location>
        <begin position="186"/>
        <end position="214"/>
    </location>
</feature>
<gene>
    <name evidence="2" type="ORF">F8E02_08100</name>
</gene>